<dbReference type="GO" id="GO:0003682">
    <property type="term" value="F:chromatin binding"/>
    <property type="evidence" value="ECO:0007669"/>
    <property type="project" value="InterPro"/>
</dbReference>
<accession>A0A9Q1QTV3</accession>
<evidence type="ECO:0000313" key="3">
    <source>
        <dbReference type="Proteomes" id="UP001153076"/>
    </source>
</evidence>
<dbReference type="OrthoDB" id="1885884at2759"/>
<evidence type="ECO:0000313" key="2">
    <source>
        <dbReference type="EMBL" id="KAJ8452100.1"/>
    </source>
</evidence>
<dbReference type="InterPro" id="IPR039276">
    <property type="entry name" value="SHH1/2"/>
</dbReference>
<sequence length="276" mass="30957">MGIREEFGEPSLGPFENKSVVVGTSAADAIGPMVVELLVLHAMEATMEEVVETPSIFCESEIAEMENLFKELGKDSLNQEFCQELAATFSSSACRVGVGKLTISWEQVQGWFQDKQKDSRASADNCVSMPDTSVVLKGKTSADFSELAFEAKSARDNAWYDVGTFLNYRFLSTGELEARVRFAGYGNSHDEWVNVREGVRERSIPLEASECHKVKVGDLVLCYQERPDYAVYTDAHVLEIQRRLHDIKGCRCIFVVRFDEDKTVEKLPLNKICCRP</sequence>
<keyword evidence="3" id="KW-1185">Reference proteome</keyword>
<organism evidence="2 3">
    <name type="scientific">Carnegiea gigantea</name>
    <dbReference type="NCBI Taxonomy" id="171969"/>
    <lineage>
        <taxon>Eukaryota</taxon>
        <taxon>Viridiplantae</taxon>
        <taxon>Streptophyta</taxon>
        <taxon>Embryophyta</taxon>
        <taxon>Tracheophyta</taxon>
        <taxon>Spermatophyta</taxon>
        <taxon>Magnoliopsida</taxon>
        <taxon>eudicotyledons</taxon>
        <taxon>Gunneridae</taxon>
        <taxon>Pentapetalae</taxon>
        <taxon>Caryophyllales</taxon>
        <taxon>Cactineae</taxon>
        <taxon>Cactaceae</taxon>
        <taxon>Cactoideae</taxon>
        <taxon>Echinocereeae</taxon>
        <taxon>Carnegiea</taxon>
    </lineage>
</organism>
<dbReference type="PANTHER" id="PTHR33827:SF2">
    <property type="entry name" value="PROTEIN SAWADEE HOMEODOMAIN HOMOLOG 1"/>
    <property type="match status" value="1"/>
</dbReference>
<dbReference type="EMBL" id="JAKOGI010000006">
    <property type="protein sequence ID" value="KAJ8452100.1"/>
    <property type="molecule type" value="Genomic_DNA"/>
</dbReference>
<dbReference type="Gene3D" id="2.40.50.40">
    <property type="match status" value="1"/>
</dbReference>
<evidence type="ECO:0000259" key="1">
    <source>
        <dbReference type="Pfam" id="PF16719"/>
    </source>
</evidence>
<gene>
    <name evidence="2" type="ORF">Cgig2_016681</name>
</gene>
<reference evidence="2" key="1">
    <citation type="submission" date="2022-04" db="EMBL/GenBank/DDBJ databases">
        <title>Carnegiea gigantea Genome sequencing and assembly v2.</title>
        <authorList>
            <person name="Copetti D."/>
            <person name="Sanderson M.J."/>
            <person name="Burquez A."/>
            <person name="Wojciechowski M.F."/>
        </authorList>
    </citation>
    <scope>NUCLEOTIDE SEQUENCE</scope>
    <source>
        <strain evidence="2">SGP5-SGP5p</strain>
        <tissue evidence="2">Aerial part</tissue>
    </source>
</reference>
<dbReference type="AlphaFoldDB" id="A0A9Q1QTV3"/>
<dbReference type="PANTHER" id="PTHR33827">
    <property type="entry name" value="PROTEIN SAWADEE HOMEODOMAIN HOMOLOG 2"/>
    <property type="match status" value="1"/>
</dbReference>
<name>A0A9Q1QTV3_9CARY</name>
<proteinExistence type="predicted"/>
<dbReference type="Proteomes" id="UP001153076">
    <property type="component" value="Unassembled WGS sequence"/>
</dbReference>
<dbReference type="Pfam" id="PF16719">
    <property type="entry name" value="SAWADEE"/>
    <property type="match status" value="1"/>
</dbReference>
<dbReference type="InterPro" id="IPR032001">
    <property type="entry name" value="SAWADEE_dom"/>
</dbReference>
<dbReference type="Gene3D" id="2.30.30.140">
    <property type="match status" value="1"/>
</dbReference>
<protein>
    <recommendedName>
        <fullName evidence="1">SAWADEE domain-containing protein</fullName>
    </recommendedName>
</protein>
<comment type="caution">
    <text evidence="2">The sequence shown here is derived from an EMBL/GenBank/DDBJ whole genome shotgun (WGS) entry which is preliminary data.</text>
</comment>
<feature type="domain" description="SAWADEE" evidence="1">
    <location>
        <begin position="146"/>
        <end position="273"/>
    </location>
</feature>